<dbReference type="Proteomes" id="UP001163046">
    <property type="component" value="Unassembled WGS sequence"/>
</dbReference>
<keyword evidence="3" id="KW-1185">Reference proteome</keyword>
<feature type="coiled-coil region" evidence="1">
    <location>
        <begin position="104"/>
        <end position="138"/>
    </location>
</feature>
<evidence type="ECO:0000313" key="3">
    <source>
        <dbReference type="Proteomes" id="UP001163046"/>
    </source>
</evidence>
<sequence>MLSLHCWHQLRLNLRFKLLEAFWAWRNLKTEPINYFEALNASLKPLGYKISDDISTKIGIRLGVETRYLSSRIANEKNTKKKKAIRGSFLRKISIQEQDMAQIPEQLIRERELLKEQVSKLEQRLEEQADEVFQLLEAGIKQQSEIKILEEATQGLKNQGWREATILSTQSDATALNDTLKDLDDYREADTSISTDDEEEEVLCMEAEDSDSDAVVDVSE</sequence>
<organism evidence="2 3">
    <name type="scientific">Desmophyllum pertusum</name>
    <dbReference type="NCBI Taxonomy" id="174260"/>
    <lineage>
        <taxon>Eukaryota</taxon>
        <taxon>Metazoa</taxon>
        <taxon>Cnidaria</taxon>
        <taxon>Anthozoa</taxon>
        <taxon>Hexacorallia</taxon>
        <taxon>Scleractinia</taxon>
        <taxon>Caryophylliina</taxon>
        <taxon>Caryophylliidae</taxon>
        <taxon>Desmophyllum</taxon>
    </lineage>
</organism>
<evidence type="ECO:0000256" key="1">
    <source>
        <dbReference type="SAM" id="Coils"/>
    </source>
</evidence>
<dbReference type="AlphaFoldDB" id="A0A9X0CRT6"/>
<dbReference type="EMBL" id="MU826831">
    <property type="protein sequence ID" value="KAJ7373290.1"/>
    <property type="molecule type" value="Genomic_DNA"/>
</dbReference>
<gene>
    <name evidence="2" type="ORF">OS493_012881</name>
</gene>
<comment type="caution">
    <text evidence="2">The sequence shown here is derived from an EMBL/GenBank/DDBJ whole genome shotgun (WGS) entry which is preliminary data.</text>
</comment>
<accession>A0A9X0CRT6</accession>
<name>A0A9X0CRT6_9CNID</name>
<protein>
    <submittedName>
        <fullName evidence="2">Uncharacterized protein</fullName>
    </submittedName>
</protein>
<proteinExistence type="predicted"/>
<keyword evidence="1" id="KW-0175">Coiled coil</keyword>
<reference evidence="2" key="1">
    <citation type="submission" date="2023-01" db="EMBL/GenBank/DDBJ databases">
        <title>Genome assembly of the deep-sea coral Lophelia pertusa.</title>
        <authorList>
            <person name="Herrera S."/>
            <person name="Cordes E."/>
        </authorList>
    </citation>
    <scope>NUCLEOTIDE SEQUENCE</scope>
    <source>
        <strain evidence="2">USNM1676648</strain>
        <tissue evidence="2">Polyp</tissue>
    </source>
</reference>
<evidence type="ECO:0000313" key="2">
    <source>
        <dbReference type="EMBL" id="KAJ7373290.1"/>
    </source>
</evidence>